<sequence length="401" mass="42999">MSARAPGANRPRPVTVTVHELTTFDGARVEGVLRALPGATTAVVLTHPRRSTTHHPLVDVLLDSGVSVWTQGTRSGGNDVALVYEKALLDVAAGMSFVRDLGFSSVVTLGHSGGSALQAFYVEQAAMEPEFRLDVTPAGRPVALAGVRMPVPDGVIFVAPHPGEGHVLLHCIDPSVVDEDPASRNPALDLYRAANGFAAPPQPSTYSADFLAHYRAAQHDRVHRIDVRARELAATASRARAAFARSETRGELRLDSTPRLITTYRTDADPRGVDPSLDPSGRPYGSAWGPRPDLTNYGFAGFARVATPDAWLSVWSAFTTNADFRRCAAGVHVPTLFVEAGDDVVGFPAVSREMFDALRAADKTHLRVPSLDLGPSPAAGLEEHSIAGHLRRWLSSRYETV</sequence>
<protein>
    <submittedName>
        <fullName evidence="2">Alpha/beta hydrolase</fullName>
    </submittedName>
</protein>
<evidence type="ECO:0000313" key="2">
    <source>
        <dbReference type="EMBL" id="WSE34732.1"/>
    </source>
</evidence>
<evidence type="ECO:0000313" key="3">
    <source>
        <dbReference type="Proteomes" id="UP001330812"/>
    </source>
</evidence>
<evidence type="ECO:0000256" key="1">
    <source>
        <dbReference type="SAM" id="MobiDB-lite"/>
    </source>
</evidence>
<keyword evidence="3" id="KW-1185">Reference proteome</keyword>
<keyword evidence="2" id="KW-0378">Hydrolase</keyword>
<dbReference type="SUPFAM" id="SSF53474">
    <property type="entry name" value="alpha/beta-Hydrolases"/>
    <property type="match status" value="1"/>
</dbReference>
<feature type="region of interest" description="Disordered" evidence="1">
    <location>
        <begin position="265"/>
        <end position="287"/>
    </location>
</feature>
<dbReference type="InterPro" id="IPR029058">
    <property type="entry name" value="AB_hydrolase_fold"/>
</dbReference>
<reference evidence="2 3" key="1">
    <citation type="journal article" date="2015" name="Int. J. Syst. Evol. Microbiol.">
        <title>Amycolatopsis rhabdoformis sp. nov., an actinomycete isolated from a tropical forest soil.</title>
        <authorList>
            <person name="Souza W.R."/>
            <person name="Silva R.E."/>
            <person name="Goodfellow M."/>
            <person name="Busarakam K."/>
            <person name="Figueiro F.S."/>
            <person name="Ferreira D."/>
            <person name="Rodrigues-Filho E."/>
            <person name="Moraes L.A.B."/>
            <person name="Zucchi T.D."/>
        </authorList>
    </citation>
    <scope>NUCLEOTIDE SEQUENCE [LARGE SCALE GENOMIC DNA]</scope>
    <source>
        <strain evidence="2 3">NCIMB 14900</strain>
    </source>
</reference>
<dbReference type="RefSeq" id="WP_326837540.1">
    <property type="nucleotide sequence ID" value="NZ_CP142149.1"/>
</dbReference>
<gene>
    <name evidence="2" type="ORF">VSH64_22065</name>
</gene>
<dbReference type="Gene3D" id="3.40.50.1820">
    <property type="entry name" value="alpha/beta hydrolase"/>
    <property type="match status" value="1"/>
</dbReference>
<proteinExistence type="predicted"/>
<dbReference type="Proteomes" id="UP001330812">
    <property type="component" value="Chromosome"/>
</dbReference>
<dbReference type="EMBL" id="CP142149">
    <property type="protein sequence ID" value="WSE34732.1"/>
    <property type="molecule type" value="Genomic_DNA"/>
</dbReference>
<accession>A0ABZ1IKF8</accession>
<organism evidence="2 3">
    <name type="scientific">Amycolatopsis rhabdoformis</name>
    <dbReference type="NCBI Taxonomy" id="1448059"/>
    <lineage>
        <taxon>Bacteria</taxon>
        <taxon>Bacillati</taxon>
        <taxon>Actinomycetota</taxon>
        <taxon>Actinomycetes</taxon>
        <taxon>Pseudonocardiales</taxon>
        <taxon>Pseudonocardiaceae</taxon>
        <taxon>Amycolatopsis</taxon>
    </lineage>
</organism>
<name>A0ABZ1IKF8_9PSEU</name>
<dbReference type="GO" id="GO:0016787">
    <property type="term" value="F:hydrolase activity"/>
    <property type="evidence" value="ECO:0007669"/>
    <property type="project" value="UniProtKB-KW"/>
</dbReference>